<dbReference type="Proteomes" id="UP000270046">
    <property type="component" value="Chromosome"/>
</dbReference>
<name>A0A494VQD4_9SPHI</name>
<accession>A0A494VQD4</accession>
<dbReference type="OrthoDB" id="713921at2"/>
<keyword evidence="3" id="KW-1185">Reference proteome</keyword>
<evidence type="ECO:0000256" key="1">
    <source>
        <dbReference type="SAM" id="Phobius"/>
    </source>
</evidence>
<feature type="transmembrane region" description="Helical" evidence="1">
    <location>
        <begin position="95"/>
        <end position="114"/>
    </location>
</feature>
<sequence>MPNALSTFGAIHTAISIVGVAVGFMALFQDGKISPKSKNGKLYAVFTVLACLSSFLVMKTGHLSSAHNLSILILILLPIVYYAPALRIFGGKADYVQTVGMTATLFFSLVPAVVETLTRLPVEQPLADGPDSPVVKTGLLSLVTIFTVVMIYQAIKLHKQRKAALSPSM</sequence>
<evidence type="ECO:0008006" key="4">
    <source>
        <dbReference type="Google" id="ProtNLM"/>
    </source>
</evidence>
<reference evidence="2 3" key="1">
    <citation type="submission" date="2018-10" db="EMBL/GenBank/DDBJ databases">
        <title>Genome sequencing of Mucilaginibacter sp. HYN0043.</title>
        <authorList>
            <person name="Kim M."/>
            <person name="Yi H."/>
        </authorList>
    </citation>
    <scope>NUCLEOTIDE SEQUENCE [LARGE SCALE GENOMIC DNA]</scope>
    <source>
        <strain evidence="2 3">HYN0043</strain>
    </source>
</reference>
<dbReference type="KEGG" id="muh:HYN43_012995"/>
<protein>
    <recommendedName>
        <fullName evidence="4">DUF2306 domain-containing protein</fullName>
    </recommendedName>
</protein>
<keyword evidence="1" id="KW-0812">Transmembrane</keyword>
<proteinExistence type="predicted"/>
<gene>
    <name evidence="2" type="ORF">HYN43_012995</name>
</gene>
<dbReference type="EMBL" id="CP032869">
    <property type="protein sequence ID" value="AYL96151.1"/>
    <property type="molecule type" value="Genomic_DNA"/>
</dbReference>
<dbReference type="RefSeq" id="WP_119409755.1">
    <property type="nucleotide sequence ID" value="NZ_CP032869.1"/>
</dbReference>
<dbReference type="AlphaFoldDB" id="A0A494VQD4"/>
<feature type="transmembrane region" description="Helical" evidence="1">
    <location>
        <begin position="64"/>
        <end position="83"/>
    </location>
</feature>
<evidence type="ECO:0000313" key="2">
    <source>
        <dbReference type="EMBL" id="AYL96151.1"/>
    </source>
</evidence>
<feature type="transmembrane region" description="Helical" evidence="1">
    <location>
        <begin position="6"/>
        <end position="28"/>
    </location>
</feature>
<feature type="transmembrane region" description="Helical" evidence="1">
    <location>
        <begin position="40"/>
        <end position="58"/>
    </location>
</feature>
<organism evidence="2 3">
    <name type="scientific">Mucilaginibacter celer</name>
    <dbReference type="NCBI Taxonomy" id="2305508"/>
    <lineage>
        <taxon>Bacteria</taxon>
        <taxon>Pseudomonadati</taxon>
        <taxon>Bacteroidota</taxon>
        <taxon>Sphingobacteriia</taxon>
        <taxon>Sphingobacteriales</taxon>
        <taxon>Sphingobacteriaceae</taxon>
        <taxon>Mucilaginibacter</taxon>
    </lineage>
</organism>
<keyword evidence="1" id="KW-1133">Transmembrane helix</keyword>
<keyword evidence="1" id="KW-0472">Membrane</keyword>
<evidence type="ECO:0000313" key="3">
    <source>
        <dbReference type="Proteomes" id="UP000270046"/>
    </source>
</evidence>
<feature type="transmembrane region" description="Helical" evidence="1">
    <location>
        <begin position="134"/>
        <end position="155"/>
    </location>
</feature>